<evidence type="ECO:0000313" key="2">
    <source>
        <dbReference type="Proteomes" id="UP001497680"/>
    </source>
</evidence>
<organism evidence="1 2">
    <name type="scientific">Hypoxylon rubiginosum</name>
    <dbReference type="NCBI Taxonomy" id="110542"/>
    <lineage>
        <taxon>Eukaryota</taxon>
        <taxon>Fungi</taxon>
        <taxon>Dikarya</taxon>
        <taxon>Ascomycota</taxon>
        <taxon>Pezizomycotina</taxon>
        <taxon>Sordariomycetes</taxon>
        <taxon>Xylariomycetidae</taxon>
        <taxon>Xylariales</taxon>
        <taxon>Hypoxylaceae</taxon>
        <taxon>Hypoxylon</taxon>
    </lineage>
</organism>
<dbReference type="EMBL" id="MU394325">
    <property type="protein sequence ID" value="KAI6085481.1"/>
    <property type="molecule type" value="Genomic_DNA"/>
</dbReference>
<proteinExistence type="predicted"/>
<evidence type="ECO:0000313" key="1">
    <source>
        <dbReference type="EMBL" id="KAI6085481.1"/>
    </source>
</evidence>
<sequence length="600" mass="66296">MSQRSNSADRLEALGLLDYSSDTNNTAPSSGDDDVQDVSKMSNSDADAPTAIENEFKTSPSADDKSKPEEESKSKQRHRTLAYETLMGLSHGSEKKSREGRRQRRHPDSLRPGSTPAVGTKQHSSAEPREARPASSNWKPHKPAYAQLVSDSNTKRDSASSVPPLSRYDAYQPLAQEQLPEERERYIKPRPSTLGLHEVPVREEHDSDLRSSPSNATYPLTSRSTEPVSRRGRIAERTGDNNRNRNSRSVHNRTPRPSFPVHNTSSGISNSPAESSRMTRPRQRQRQRVVTTSSTSSFSSSVPPSSSSFGRSPSPGRGAWISDAPHQERPSLAVRARERMHKRLRLRRPRSSFEVRGVVKSPVADVVTSNGGWRTAHPAAMPSEYSSVTESDVSESDVSVAELEGSLPSLSSAELEGEPGENQYYQERERYFRTPTQETVRTSTFSVDGAGAGPRVDELFLEDGSLEKPGQRSLFPSEWSRKERVHLEQEKVDSYFVAPASKPDGQQSVTRSQAGVKIDESGPEALALNFMMSGAQAVPGARGTDDRHRLPSQHSRARPPRPESLPSNPLFCETPDRMSMSGEKSFGPRSLKEEGMGNWI</sequence>
<accession>A0ACC0CYH1</accession>
<reference evidence="1 2" key="1">
    <citation type="journal article" date="2022" name="New Phytol.">
        <title>Ecological generalism drives hyperdiversity of secondary metabolite gene clusters in xylarialean endophytes.</title>
        <authorList>
            <person name="Franco M.E.E."/>
            <person name="Wisecaver J.H."/>
            <person name="Arnold A.E."/>
            <person name="Ju Y.M."/>
            <person name="Slot J.C."/>
            <person name="Ahrendt S."/>
            <person name="Moore L.P."/>
            <person name="Eastman K.E."/>
            <person name="Scott K."/>
            <person name="Konkel Z."/>
            <person name="Mondo S.J."/>
            <person name="Kuo A."/>
            <person name="Hayes R.D."/>
            <person name="Haridas S."/>
            <person name="Andreopoulos B."/>
            <person name="Riley R."/>
            <person name="LaButti K."/>
            <person name="Pangilinan J."/>
            <person name="Lipzen A."/>
            <person name="Amirebrahimi M."/>
            <person name="Yan J."/>
            <person name="Adam C."/>
            <person name="Keymanesh K."/>
            <person name="Ng V."/>
            <person name="Louie K."/>
            <person name="Northen T."/>
            <person name="Drula E."/>
            <person name="Henrissat B."/>
            <person name="Hsieh H.M."/>
            <person name="Youens-Clark K."/>
            <person name="Lutzoni F."/>
            <person name="Miadlikowska J."/>
            <person name="Eastwood D.C."/>
            <person name="Hamelin R.C."/>
            <person name="Grigoriev I.V."/>
            <person name="U'Ren J.M."/>
        </authorList>
    </citation>
    <scope>NUCLEOTIDE SEQUENCE [LARGE SCALE GENOMIC DNA]</scope>
    <source>
        <strain evidence="1 2">ER1909</strain>
    </source>
</reference>
<dbReference type="Proteomes" id="UP001497680">
    <property type="component" value="Unassembled WGS sequence"/>
</dbReference>
<protein>
    <submittedName>
        <fullName evidence="1">Uncharacterized protein</fullName>
    </submittedName>
</protein>
<gene>
    <name evidence="1" type="ORF">F4821DRAFT_260987</name>
</gene>
<name>A0ACC0CYH1_9PEZI</name>
<comment type="caution">
    <text evidence="1">The sequence shown here is derived from an EMBL/GenBank/DDBJ whole genome shotgun (WGS) entry which is preliminary data.</text>
</comment>
<keyword evidence="2" id="KW-1185">Reference proteome</keyword>